<feature type="domain" description="PAC" evidence="4">
    <location>
        <begin position="343"/>
        <end position="395"/>
    </location>
</feature>
<dbReference type="PANTHER" id="PTHR44757:SF2">
    <property type="entry name" value="BIOFILM ARCHITECTURE MAINTENANCE PROTEIN MBAA"/>
    <property type="match status" value="1"/>
</dbReference>
<dbReference type="NCBIfam" id="TIGR00229">
    <property type="entry name" value="sensory_box"/>
    <property type="match status" value="2"/>
</dbReference>
<dbReference type="GO" id="GO:0003824">
    <property type="term" value="F:catalytic activity"/>
    <property type="evidence" value="ECO:0007669"/>
    <property type="project" value="UniProtKB-ARBA"/>
</dbReference>
<dbReference type="InterPro" id="IPR033425">
    <property type="entry name" value="MASE3"/>
</dbReference>
<dbReference type="Pfam" id="PF08448">
    <property type="entry name" value="PAS_4"/>
    <property type="match status" value="1"/>
</dbReference>
<sequence>MILATSVLHRFRRPLQATGLLGVLFVLSVFMPPVRLFADARDYLPLHSGLEIFSLVVAGMVFALGWNLRRSARGARLVWLGAACLAVGLLDFAHLMSFPGMPPFFTPNSADKAIAFWLMARLLGVLGLLAHAVLPERDGGGSAAAWAVLAAIGVAFGWSWLVLAHPQVLPATFIEGQGVTPLKSVLEGGLVLLHLAAAILLARRALADGESAAGWLAAAAATMALAELHFARYAAVADLYNVLGHAYKVAAFAMIYRAVFVSGVRAPQRTLAAERALLRGLIDSVPDLIAFRDREGRYLGCNKAFAEAYGIREAALVGRSDGEVFAGRLPLAGAGQDTVSCAENHEEWLEAADGTLRLLDTLRTPYFDLDGVQLGEIRVSRDFTERRRVREQIAERERRLMLALEGAELGFWDWDVPSGRANFSPMWCRMLGYAAEELPANVSSWESLVHPDDWYDIRDSLEPHLRGIKDAYRAEYRLKHKSGHWVWVLAAGRVLDRGAGGEALRMVGIHQDISQRKAMEESLLQLATSDPLTGLWNRRHFVEVVRGELGRVRRNQAPAALLLMDLDFFKRINDTHGHAAGDEVLRHFTATVSAQLREADVFARLGGEEFAVLLPSIDALGAVRAADRLRRVVADSPASVDSGALHYSVSIGATMLDAADEGYEAAYARADEALYAAKHAGRNRVVLAPASAGAPCGEPVSEGAAAGAADQR</sequence>
<evidence type="ECO:0000256" key="1">
    <source>
        <dbReference type="SAM" id="MobiDB-lite"/>
    </source>
</evidence>
<feature type="domain" description="GGDEF" evidence="5">
    <location>
        <begin position="557"/>
        <end position="690"/>
    </location>
</feature>
<proteinExistence type="predicted"/>
<dbReference type="InterPro" id="IPR035965">
    <property type="entry name" value="PAS-like_dom_sf"/>
</dbReference>
<dbReference type="Pfam" id="PF17159">
    <property type="entry name" value="MASE3"/>
    <property type="match status" value="1"/>
</dbReference>
<keyword evidence="2" id="KW-0472">Membrane</keyword>
<evidence type="ECO:0000259" key="5">
    <source>
        <dbReference type="PROSITE" id="PS50887"/>
    </source>
</evidence>
<dbReference type="InterPro" id="IPR013655">
    <property type="entry name" value="PAS_fold_3"/>
</dbReference>
<comment type="caution">
    <text evidence="6">The sequence shown here is derived from an EMBL/GenBank/DDBJ whole genome shotgun (WGS) entry which is preliminary data.</text>
</comment>
<evidence type="ECO:0000313" key="6">
    <source>
        <dbReference type="EMBL" id="ENO86549.1"/>
    </source>
</evidence>
<dbReference type="InterPro" id="IPR000160">
    <property type="entry name" value="GGDEF_dom"/>
</dbReference>
<dbReference type="InterPro" id="IPR001610">
    <property type="entry name" value="PAC"/>
</dbReference>
<dbReference type="InterPro" id="IPR052155">
    <property type="entry name" value="Biofilm_reg_signaling"/>
</dbReference>
<feature type="transmembrane region" description="Helical" evidence="2">
    <location>
        <begin position="44"/>
        <end position="65"/>
    </location>
</feature>
<dbReference type="CDD" id="cd00130">
    <property type="entry name" value="PAS"/>
    <property type="match status" value="2"/>
</dbReference>
<dbReference type="Gene3D" id="3.30.70.270">
    <property type="match status" value="1"/>
</dbReference>
<dbReference type="Pfam" id="PF08447">
    <property type="entry name" value="PAS_3"/>
    <property type="match status" value="1"/>
</dbReference>
<dbReference type="SMART" id="SM00267">
    <property type="entry name" value="GGDEF"/>
    <property type="match status" value="1"/>
</dbReference>
<feature type="domain" description="PAS" evidence="3">
    <location>
        <begin position="396"/>
        <end position="468"/>
    </location>
</feature>
<dbReference type="PROSITE" id="PS50887">
    <property type="entry name" value="GGDEF"/>
    <property type="match status" value="1"/>
</dbReference>
<accession>N6Z317</accession>
<feature type="domain" description="PAC" evidence="4">
    <location>
        <begin position="472"/>
        <end position="525"/>
    </location>
</feature>
<keyword evidence="2" id="KW-1133">Transmembrane helix</keyword>
<dbReference type="InterPro" id="IPR043128">
    <property type="entry name" value="Rev_trsase/Diguanyl_cyclase"/>
</dbReference>
<feature type="transmembrane region" description="Helical" evidence="2">
    <location>
        <begin position="146"/>
        <end position="164"/>
    </location>
</feature>
<dbReference type="SUPFAM" id="SSF55785">
    <property type="entry name" value="PYP-like sensor domain (PAS domain)"/>
    <property type="match status" value="2"/>
</dbReference>
<dbReference type="FunFam" id="3.30.70.270:FF:000001">
    <property type="entry name" value="Diguanylate cyclase domain protein"/>
    <property type="match status" value="1"/>
</dbReference>
<dbReference type="PROSITE" id="PS50112">
    <property type="entry name" value="PAS"/>
    <property type="match status" value="2"/>
</dbReference>
<keyword evidence="2" id="KW-0812">Transmembrane</keyword>
<dbReference type="InterPro" id="IPR000700">
    <property type="entry name" value="PAS-assoc_C"/>
</dbReference>
<organism evidence="6 7">
    <name type="scientific">Thauera aminoaromatica S2</name>
    <dbReference type="NCBI Taxonomy" id="1234381"/>
    <lineage>
        <taxon>Bacteria</taxon>
        <taxon>Pseudomonadati</taxon>
        <taxon>Pseudomonadota</taxon>
        <taxon>Betaproteobacteria</taxon>
        <taxon>Rhodocyclales</taxon>
        <taxon>Zoogloeaceae</taxon>
        <taxon>Thauera</taxon>
    </lineage>
</organism>
<dbReference type="NCBIfam" id="TIGR00254">
    <property type="entry name" value="GGDEF"/>
    <property type="match status" value="1"/>
</dbReference>
<feature type="region of interest" description="Disordered" evidence="1">
    <location>
        <begin position="692"/>
        <end position="712"/>
    </location>
</feature>
<dbReference type="InterPro" id="IPR013656">
    <property type="entry name" value="PAS_4"/>
</dbReference>
<dbReference type="Proteomes" id="UP000013042">
    <property type="component" value="Unassembled WGS sequence"/>
</dbReference>
<feature type="transmembrane region" description="Helical" evidence="2">
    <location>
        <begin position="20"/>
        <end position="38"/>
    </location>
</feature>
<dbReference type="SMART" id="SM00091">
    <property type="entry name" value="PAS"/>
    <property type="match status" value="2"/>
</dbReference>
<dbReference type="InterPro" id="IPR000014">
    <property type="entry name" value="PAS"/>
</dbReference>
<gene>
    <name evidence="6" type="ORF">C665_07336</name>
</gene>
<dbReference type="AlphaFoldDB" id="N6Z317"/>
<dbReference type="CDD" id="cd01949">
    <property type="entry name" value="GGDEF"/>
    <property type="match status" value="1"/>
</dbReference>
<dbReference type="PANTHER" id="PTHR44757">
    <property type="entry name" value="DIGUANYLATE CYCLASE DGCP"/>
    <property type="match status" value="1"/>
</dbReference>
<dbReference type="SMART" id="SM00086">
    <property type="entry name" value="PAC"/>
    <property type="match status" value="2"/>
</dbReference>
<feature type="transmembrane region" description="Helical" evidence="2">
    <location>
        <begin position="114"/>
        <end position="134"/>
    </location>
</feature>
<dbReference type="EMBL" id="AMXD01000032">
    <property type="protein sequence ID" value="ENO86549.1"/>
    <property type="molecule type" value="Genomic_DNA"/>
</dbReference>
<dbReference type="InterPro" id="IPR029787">
    <property type="entry name" value="Nucleotide_cyclase"/>
</dbReference>
<evidence type="ECO:0000256" key="2">
    <source>
        <dbReference type="SAM" id="Phobius"/>
    </source>
</evidence>
<protein>
    <submittedName>
        <fullName evidence="6">PAS/PAC sensor-containing diguanylate cyclase</fullName>
    </submittedName>
</protein>
<dbReference type="SUPFAM" id="SSF55073">
    <property type="entry name" value="Nucleotide cyclase"/>
    <property type="match status" value="1"/>
</dbReference>
<reference evidence="6 7" key="1">
    <citation type="submission" date="2012-09" db="EMBL/GenBank/DDBJ databases">
        <title>Draft Genome Sequences of 6 Strains from Genus Thauera.</title>
        <authorList>
            <person name="Liu B."/>
            <person name="Shapleigh J.P."/>
            <person name="Frostegard A.H."/>
        </authorList>
    </citation>
    <scope>NUCLEOTIDE SEQUENCE [LARGE SCALE GENOMIC DNA]</scope>
    <source>
        <strain evidence="6 7">S2</strain>
    </source>
</reference>
<feature type="transmembrane region" description="Helical" evidence="2">
    <location>
        <begin position="77"/>
        <end position="94"/>
    </location>
</feature>
<dbReference type="Pfam" id="PF00990">
    <property type="entry name" value="GGDEF"/>
    <property type="match status" value="1"/>
</dbReference>
<name>N6Z317_THASP</name>
<evidence type="ECO:0000313" key="7">
    <source>
        <dbReference type="Proteomes" id="UP000013042"/>
    </source>
</evidence>
<evidence type="ECO:0000259" key="3">
    <source>
        <dbReference type="PROSITE" id="PS50112"/>
    </source>
</evidence>
<dbReference type="PROSITE" id="PS50113">
    <property type="entry name" value="PAC"/>
    <property type="match status" value="2"/>
</dbReference>
<feature type="domain" description="PAS" evidence="3">
    <location>
        <begin position="274"/>
        <end position="320"/>
    </location>
</feature>
<dbReference type="Gene3D" id="3.30.450.20">
    <property type="entry name" value="PAS domain"/>
    <property type="match status" value="2"/>
</dbReference>
<evidence type="ECO:0000259" key="4">
    <source>
        <dbReference type="PROSITE" id="PS50113"/>
    </source>
</evidence>